<name>A0AA38Q2I5_9AGAR</name>
<feature type="transmembrane region" description="Helical" evidence="1">
    <location>
        <begin position="132"/>
        <end position="152"/>
    </location>
</feature>
<keyword evidence="1" id="KW-0472">Membrane</keyword>
<reference evidence="2" key="1">
    <citation type="submission" date="2022-08" db="EMBL/GenBank/DDBJ databases">
        <authorList>
            <consortium name="DOE Joint Genome Institute"/>
            <person name="Min B."/>
            <person name="Riley R."/>
            <person name="Sierra-Patev S."/>
            <person name="Naranjo-Ortiz M."/>
            <person name="Looney B."/>
            <person name="Konkel Z."/>
            <person name="Slot J.C."/>
            <person name="Sakamoto Y."/>
            <person name="Steenwyk J.L."/>
            <person name="Rokas A."/>
            <person name="Carro J."/>
            <person name="Camarero S."/>
            <person name="Ferreira P."/>
            <person name="Molpeceres G."/>
            <person name="Ruiz-Duenas F.J."/>
            <person name="Serrano A."/>
            <person name="Henrissat B."/>
            <person name="Drula E."/>
            <person name="Hughes K.W."/>
            <person name="Mata J.L."/>
            <person name="Ishikawa N.K."/>
            <person name="Vargas-Isla R."/>
            <person name="Ushijima S."/>
            <person name="Smith C.A."/>
            <person name="Ahrendt S."/>
            <person name="Andreopoulos W."/>
            <person name="He G."/>
            <person name="Labutti K."/>
            <person name="Lipzen A."/>
            <person name="Ng V."/>
            <person name="Sandor L."/>
            <person name="Barry K."/>
            <person name="Martinez A.T."/>
            <person name="Xiao Y."/>
            <person name="Gibbons J.G."/>
            <person name="Terashima K."/>
            <person name="Hibbett D.S."/>
            <person name="Grigoriev I.V."/>
        </authorList>
    </citation>
    <scope>NUCLEOTIDE SEQUENCE</scope>
    <source>
        <strain evidence="2">TFB7829</strain>
    </source>
</reference>
<protein>
    <submittedName>
        <fullName evidence="2">Uncharacterized protein</fullName>
    </submittedName>
</protein>
<feature type="transmembrane region" description="Helical" evidence="1">
    <location>
        <begin position="78"/>
        <end position="99"/>
    </location>
</feature>
<evidence type="ECO:0000256" key="1">
    <source>
        <dbReference type="SAM" id="Phobius"/>
    </source>
</evidence>
<evidence type="ECO:0000313" key="2">
    <source>
        <dbReference type="EMBL" id="KAJ3986203.1"/>
    </source>
</evidence>
<comment type="caution">
    <text evidence="2">The sequence shown here is derived from an EMBL/GenBank/DDBJ whole genome shotgun (WGS) entry which is preliminary data.</text>
</comment>
<dbReference type="EMBL" id="MU801945">
    <property type="protein sequence ID" value="KAJ3986203.1"/>
    <property type="molecule type" value="Genomic_DNA"/>
</dbReference>
<keyword evidence="1" id="KW-0812">Transmembrane</keyword>
<gene>
    <name evidence="2" type="ORF">F5890DRAFT_1552434</name>
</gene>
<keyword evidence="1" id="KW-1133">Transmembrane helix</keyword>
<dbReference type="Proteomes" id="UP001163850">
    <property type="component" value="Unassembled WGS sequence"/>
</dbReference>
<proteinExistence type="predicted"/>
<accession>A0AA38Q2I5</accession>
<sequence length="251" mass="28009">MADFPLLVEPRGQNIQSLSFNAQGWVGVIKFARKAFLEGQSGSSSDTSATLASSAPHIQVLRTICTLLKLKNKGSNNMMLNVALAALHLSSLRLGVLTFGMGWQDFLKQIVQDPENQLLENDFEGDYNSNGWMFPLLASLAISPLVLLRKVFLKDRIYGRESLFKIAQNIGIDWPQSLVGVKNILWSKLFDIALGRKTAQQALAEFFEEVSESHLDSVSEYDQMFFSWEAQVDHIEENSVSSALVDAICYE</sequence>
<evidence type="ECO:0000313" key="3">
    <source>
        <dbReference type="Proteomes" id="UP001163850"/>
    </source>
</evidence>
<organism evidence="2 3">
    <name type="scientific">Lentinula detonsa</name>
    <dbReference type="NCBI Taxonomy" id="2804962"/>
    <lineage>
        <taxon>Eukaryota</taxon>
        <taxon>Fungi</taxon>
        <taxon>Dikarya</taxon>
        <taxon>Basidiomycota</taxon>
        <taxon>Agaricomycotina</taxon>
        <taxon>Agaricomycetes</taxon>
        <taxon>Agaricomycetidae</taxon>
        <taxon>Agaricales</taxon>
        <taxon>Marasmiineae</taxon>
        <taxon>Omphalotaceae</taxon>
        <taxon>Lentinula</taxon>
    </lineage>
</organism>
<dbReference type="AlphaFoldDB" id="A0AA38Q2I5"/>